<dbReference type="FunFam" id="3.30.40.10:FF:000013">
    <property type="entry name" value="E3 ubiquitin-protein ligase MGRN1 isoform 1"/>
    <property type="match status" value="1"/>
</dbReference>
<dbReference type="PANTHER" id="PTHR22996:SF0">
    <property type="entry name" value="RE60872P-RELATED"/>
    <property type="match status" value="1"/>
</dbReference>
<dbReference type="PROSITE" id="PS50089">
    <property type="entry name" value="ZF_RING_2"/>
    <property type="match status" value="1"/>
</dbReference>
<protein>
    <recommendedName>
        <fullName evidence="2">RING-type E3 ubiquitin transferase</fullName>
        <ecNumber evidence="2">2.3.2.27</ecNumber>
    </recommendedName>
</protein>
<dbReference type="GO" id="GO:0008270">
    <property type="term" value="F:zinc ion binding"/>
    <property type="evidence" value="ECO:0007669"/>
    <property type="project" value="UniProtKB-KW"/>
</dbReference>
<dbReference type="SMART" id="SM00184">
    <property type="entry name" value="RING"/>
    <property type="match status" value="1"/>
</dbReference>
<gene>
    <name evidence="11" type="ORF">V9T40_004211</name>
</gene>
<keyword evidence="7" id="KW-0862">Zinc</keyword>
<feature type="compositionally biased region" description="Low complexity" evidence="9">
    <location>
        <begin position="580"/>
        <end position="600"/>
    </location>
</feature>
<evidence type="ECO:0000256" key="1">
    <source>
        <dbReference type="ARBA" id="ARBA00000900"/>
    </source>
</evidence>
<dbReference type="InterPro" id="IPR058981">
    <property type="entry name" value="MGRN1/RNF157-like_N"/>
</dbReference>
<evidence type="ECO:0000256" key="6">
    <source>
        <dbReference type="ARBA" id="ARBA00022786"/>
    </source>
</evidence>
<comment type="caution">
    <text evidence="11">The sequence shown here is derived from an EMBL/GenBank/DDBJ whole genome shotgun (WGS) entry which is preliminary data.</text>
</comment>
<dbReference type="SUPFAM" id="SSF57850">
    <property type="entry name" value="RING/U-box"/>
    <property type="match status" value="1"/>
</dbReference>
<evidence type="ECO:0000256" key="7">
    <source>
        <dbReference type="ARBA" id="ARBA00022833"/>
    </source>
</evidence>
<feature type="region of interest" description="Disordered" evidence="9">
    <location>
        <begin position="404"/>
        <end position="436"/>
    </location>
</feature>
<dbReference type="InterPro" id="IPR013083">
    <property type="entry name" value="Znf_RING/FYVE/PHD"/>
</dbReference>
<keyword evidence="5 8" id="KW-0863">Zinc-finger</keyword>
<dbReference type="GO" id="GO:0005737">
    <property type="term" value="C:cytoplasm"/>
    <property type="evidence" value="ECO:0007669"/>
    <property type="project" value="TreeGrafter"/>
</dbReference>
<sequence length="610" mass="67987">MGSFSSRQSARNEETDIITNQMYKYPAKSGNYFANYFIMGGEKFDAPQPEAYLFGDNMDLNFLGNRPIPFPYPPPQSNDPTRPLKCLVNIRKESVRFVRVNDEDKTLYNLEFCFDSDVRCSIKIYYFCTEEVTSTGITYHSKDDKLTSDTYSYKRGSNQMFVQTDHVFDPSSYSDEELYYTIEKDIIPVAIQCVALEGVDDSRQSHTTIAVIERHSDGSYSLKALKQKIFVDGLSYLLQEIYGIENKINETKDTVDEEIEDGGLECVICMSDMRDTLILPCRHLCLCQACADSLRYQANNCPICRSPFRALLQIKALQKYNGSSIGTEHVDGVPVGFEHVSLIEALNGPAFTKRFNHSAAAVEPLSDSSDIVPVIYSSLIQNSCRERLAKSLRVKATLAAKNNSCDEDGMKEDNPIPRGKLATHDTEDEDKSSSITDHLLHDKSSALCSPDTMRHVNEISNTEDEMPDEDSDVEKLSPLLEVGISFENDVASHIEISITDRTNESSVSKKPHFGDNHNSIIKQTSLPENINQISSSSCSVDADDRVQNSKSSMEDVSSSLSEERAKSLKDVPSQPSTPASVASIRSSDDSYSSSGSSRRLLSSHEKPTLV</sequence>
<keyword evidence="12" id="KW-1185">Reference proteome</keyword>
<feature type="domain" description="RING-type" evidence="10">
    <location>
        <begin position="266"/>
        <end position="305"/>
    </location>
</feature>
<keyword evidence="3" id="KW-0808">Transferase</keyword>
<dbReference type="EC" id="2.3.2.27" evidence="2"/>
<evidence type="ECO:0000259" key="10">
    <source>
        <dbReference type="PROSITE" id="PS50089"/>
    </source>
</evidence>
<feature type="compositionally biased region" description="Low complexity" evidence="9">
    <location>
        <begin position="549"/>
        <end position="560"/>
    </location>
</feature>
<name>A0AAN9U359_9HEMI</name>
<dbReference type="Gene3D" id="3.30.40.10">
    <property type="entry name" value="Zinc/RING finger domain, C3HC4 (zinc finger)"/>
    <property type="match status" value="1"/>
</dbReference>
<dbReference type="Proteomes" id="UP001367676">
    <property type="component" value="Unassembled WGS sequence"/>
</dbReference>
<feature type="region of interest" description="Disordered" evidence="9">
    <location>
        <begin position="534"/>
        <end position="610"/>
    </location>
</feature>
<comment type="catalytic activity">
    <reaction evidence="1">
        <text>S-ubiquitinyl-[E2 ubiquitin-conjugating enzyme]-L-cysteine + [acceptor protein]-L-lysine = [E2 ubiquitin-conjugating enzyme]-L-cysteine + N(6)-ubiquitinyl-[acceptor protein]-L-lysine.</text>
        <dbReference type="EC" id="2.3.2.27"/>
    </reaction>
</comment>
<dbReference type="GO" id="GO:0061630">
    <property type="term" value="F:ubiquitin protein ligase activity"/>
    <property type="evidence" value="ECO:0007669"/>
    <property type="project" value="UniProtKB-EC"/>
</dbReference>
<evidence type="ECO:0000313" key="11">
    <source>
        <dbReference type="EMBL" id="KAK7603938.1"/>
    </source>
</evidence>
<evidence type="ECO:0000256" key="3">
    <source>
        <dbReference type="ARBA" id="ARBA00022679"/>
    </source>
</evidence>
<dbReference type="PANTHER" id="PTHR22996">
    <property type="entry name" value="MAHOGUNIN"/>
    <property type="match status" value="1"/>
</dbReference>
<keyword evidence="4" id="KW-0479">Metal-binding</keyword>
<organism evidence="11 12">
    <name type="scientific">Parthenolecanium corni</name>
    <dbReference type="NCBI Taxonomy" id="536013"/>
    <lineage>
        <taxon>Eukaryota</taxon>
        <taxon>Metazoa</taxon>
        <taxon>Ecdysozoa</taxon>
        <taxon>Arthropoda</taxon>
        <taxon>Hexapoda</taxon>
        <taxon>Insecta</taxon>
        <taxon>Pterygota</taxon>
        <taxon>Neoptera</taxon>
        <taxon>Paraneoptera</taxon>
        <taxon>Hemiptera</taxon>
        <taxon>Sternorrhyncha</taxon>
        <taxon>Coccoidea</taxon>
        <taxon>Coccidae</taxon>
        <taxon>Parthenolecanium</taxon>
    </lineage>
</organism>
<dbReference type="Pfam" id="PF13920">
    <property type="entry name" value="zf-C3HC4_3"/>
    <property type="match status" value="1"/>
</dbReference>
<evidence type="ECO:0000256" key="4">
    <source>
        <dbReference type="ARBA" id="ARBA00022723"/>
    </source>
</evidence>
<dbReference type="InterPro" id="IPR045194">
    <property type="entry name" value="MGRN1/RNF157-like"/>
</dbReference>
<evidence type="ECO:0000256" key="2">
    <source>
        <dbReference type="ARBA" id="ARBA00012483"/>
    </source>
</evidence>
<evidence type="ECO:0000256" key="9">
    <source>
        <dbReference type="SAM" id="MobiDB-lite"/>
    </source>
</evidence>
<dbReference type="AlphaFoldDB" id="A0AAN9U359"/>
<dbReference type="InterPro" id="IPR001841">
    <property type="entry name" value="Znf_RING"/>
</dbReference>
<dbReference type="EMBL" id="JBBCAQ010000004">
    <property type="protein sequence ID" value="KAK7603938.1"/>
    <property type="molecule type" value="Genomic_DNA"/>
</dbReference>
<reference evidence="11 12" key="1">
    <citation type="submission" date="2024-03" db="EMBL/GenBank/DDBJ databases">
        <title>Adaptation during the transition from Ophiocordyceps entomopathogen to insect associate is accompanied by gene loss and intensified selection.</title>
        <authorList>
            <person name="Ward C.M."/>
            <person name="Onetto C.A."/>
            <person name="Borneman A.R."/>
        </authorList>
    </citation>
    <scope>NUCLEOTIDE SEQUENCE [LARGE SCALE GENOMIC DNA]</scope>
    <source>
        <strain evidence="11">AWRI1</strain>
        <tissue evidence="11">Single Adult Female</tissue>
    </source>
</reference>
<proteinExistence type="predicted"/>
<accession>A0AAN9U359</accession>
<evidence type="ECO:0000313" key="12">
    <source>
        <dbReference type="Proteomes" id="UP001367676"/>
    </source>
</evidence>
<keyword evidence="6" id="KW-0833">Ubl conjugation pathway</keyword>
<dbReference type="Pfam" id="PF26192">
    <property type="entry name" value="RNF157-like_N"/>
    <property type="match status" value="1"/>
</dbReference>
<evidence type="ECO:0000256" key="8">
    <source>
        <dbReference type="PROSITE-ProRule" id="PRU00175"/>
    </source>
</evidence>
<dbReference type="GO" id="GO:0016567">
    <property type="term" value="P:protein ubiquitination"/>
    <property type="evidence" value="ECO:0007669"/>
    <property type="project" value="UniProtKB-ARBA"/>
</dbReference>
<evidence type="ECO:0000256" key="5">
    <source>
        <dbReference type="ARBA" id="ARBA00022771"/>
    </source>
</evidence>